<dbReference type="Pfam" id="PF21485">
    <property type="entry name" value="IF5A-like_N"/>
    <property type="match status" value="1"/>
</dbReference>
<organism evidence="6">
    <name type="scientific">Stereomyxa ramosa</name>
    <dbReference type="NCBI Taxonomy" id="1078864"/>
    <lineage>
        <taxon>Eukaryota</taxon>
        <taxon>Amoebozoa</taxon>
        <taxon>Amoebozoa incertae sedis</taxon>
        <taxon>Stereomyxa</taxon>
    </lineage>
</organism>
<dbReference type="GO" id="GO:0045901">
    <property type="term" value="P:positive regulation of translational elongation"/>
    <property type="evidence" value="ECO:0007669"/>
    <property type="project" value="UniProtKB-UniRule"/>
</dbReference>
<dbReference type="PROSITE" id="PS00302">
    <property type="entry name" value="IF5A_HYPUSINE"/>
    <property type="match status" value="1"/>
</dbReference>
<dbReference type="Gene3D" id="2.30.30.30">
    <property type="match status" value="1"/>
</dbReference>
<dbReference type="EMBL" id="HBGP01000411">
    <property type="protein sequence ID" value="CAD9362968.1"/>
    <property type="molecule type" value="Transcribed_RNA"/>
</dbReference>
<dbReference type="SMART" id="SM01376">
    <property type="entry name" value="eIF-5a"/>
    <property type="match status" value="1"/>
</dbReference>
<dbReference type="GO" id="GO:0045905">
    <property type="term" value="P:positive regulation of translational termination"/>
    <property type="evidence" value="ECO:0007669"/>
    <property type="project" value="UniProtKB-UniRule"/>
</dbReference>
<dbReference type="SUPFAM" id="SSF50249">
    <property type="entry name" value="Nucleic acid-binding proteins"/>
    <property type="match status" value="1"/>
</dbReference>
<evidence type="ECO:0000256" key="2">
    <source>
        <dbReference type="ARBA" id="ARBA00022917"/>
    </source>
</evidence>
<dbReference type="InterPro" id="IPR012340">
    <property type="entry name" value="NA-bd_OB-fold"/>
</dbReference>
<dbReference type="NCBIfam" id="TIGR00037">
    <property type="entry name" value="eIF_5A"/>
    <property type="match status" value="1"/>
</dbReference>
<dbReference type="PANTHER" id="PTHR11673">
    <property type="entry name" value="TRANSLATION INITIATION FACTOR 5A FAMILY MEMBER"/>
    <property type="match status" value="1"/>
</dbReference>
<evidence type="ECO:0000313" key="6">
    <source>
        <dbReference type="EMBL" id="CAD9362968.1"/>
    </source>
</evidence>
<dbReference type="PIRSF" id="PIRSF003025">
    <property type="entry name" value="eIF5A"/>
    <property type="match status" value="1"/>
</dbReference>
<name>A0A7S2AAZ9_9EUKA</name>
<accession>A0A7S2AAZ9</accession>
<dbReference type="Pfam" id="PF01287">
    <property type="entry name" value="eIF-5a"/>
    <property type="match status" value="1"/>
</dbReference>
<dbReference type="InterPro" id="IPR001884">
    <property type="entry name" value="IF5A-like"/>
</dbReference>
<evidence type="ECO:0000259" key="5">
    <source>
        <dbReference type="SMART" id="SM01376"/>
    </source>
</evidence>
<dbReference type="SUPFAM" id="SSF50104">
    <property type="entry name" value="Translation proteins SH3-like domain"/>
    <property type="match status" value="1"/>
</dbReference>
<gene>
    <name evidence="6" type="ORF">SRAM0439_LOCUS192</name>
</gene>
<comment type="function">
    <text evidence="4">Translation factor that promotes translation elongation and termination, particularly upon ribosome stalling at specific amino acid sequence contexts. Binds between the exit (E) and peptidyl (P) site of the ribosome and promotes rescue of stalled ribosome: specifically required for efficient translation of polyproline-containing peptides as well as other motifs that stall the ribosome. Acts as ribosome quality control (RQC) cofactor by joining the RQC complex to facilitate peptidyl transfer during CAT tailing step.</text>
</comment>
<evidence type="ECO:0000256" key="1">
    <source>
        <dbReference type="ARBA" id="ARBA00006016"/>
    </source>
</evidence>
<dbReference type="AlphaFoldDB" id="A0A7S2AAZ9"/>
<comment type="PTM">
    <text evidence="4">eIF-5A seems to be the only eukaryotic protein to have a hypusine residue which is a post-translational modification of a lysine by the addition of a butylamino group.</text>
</comment>
<dbReference type="InterPro" id="IPR048670">
    <property type="entry name" value="IF5A-like_N"/>
</dbReference>
<dbReference type="GO" id="GO:0003746">
    <property type="term" value="F:translation elongation factor activity"/>
    <property type="evidence" value="ECO:0007669"/>
    <property type="project" value="UniProtKB-UniRule"/>
</dbReference>
<dbReference type="InterPro" id="IPR019769">
    <property type="entry name" value="Trans_elong_IF5A_hypusine_site"/>
</dbReference>
<comment type="similarity">
    <text evidence="1 4">Belongs to the eIF-5A family.</text>
</comment>
<dbReference type="GO" id="GO:0043022">
    <property type="term" value="F:ribosome binding"/>
    <property type="evidence" value="ECO:0007669"/>
    <property type="project" value="UniProtKB-UniRule"/>
</dbReference>
<keyword evidence="3 4" id="KW-0385">Hypusine</keyword>
<dbReference type="FunFam" id="2.40.50.140:FF:000034">
    <property type="entry name" value="Eukaryotic translation initiation factor 5A"/>
    <property type="match status" value="1"/>
</dbReference>
<dbReference type="Gene3D" id="2.40.50.140">
    <property type="entry name" value="Nucleic acid-binding proteins"/>
    <property type="match status" value="1"/>
</dbReference>
<dbReference type="InterPro" id="IPR008991">
    <property type="entry name" value="Translation_prot_SH3-like_sf"/>
</dbReference>
<reference evidence="6" key="1">
    <citation type="submission" date="2021-01" db="EMBL/GenBank/DDBJ databases">
        <authorList>
            <person name="Corre E."/>
            <person name="Pelletier E."/>
            <person name="Niang G."/>
            <person name="Scheremetjew M."/>
            <person name="Finn R."/>
            <person name="Kale V."/>
            <person name="Holt S."/>
            <person name="Cochrane G."/>
            <person name="Meng A."/>
            <person name="Brown T."/>
            <person name="Cohen L."/>
        </authorList>
    </citation>
    <scope>NUCLEOTIDE SEQUENCE</scope>
    <source>
        <strain evidence="6">Chinc5</strain>
    </source>
</reference>
<evidence type="ECO:0000256" key="3">
    <source>
        <dbReference type="ARBA" id="ARBA00023071"/>
    </source>
</evidence>
<evidence type="ECO:0000256" key="4">
    <source>
        <dbReference type="RuleBase" id="RU362005"/>
    </source>
</evidence>
<dbReference type="InterPro" id="IPR020189">
    <property type="entry name" value="IF5A_C"/>
</dbReference>
<feature type="domain" description="Translation initiation factor 5A C-terminal" evidence="5">
    <location>
        <begin position="69"/>
        <end position="138"/>
    </location>
</feature>
<dbReference type="GO" id="GO:0003723">
    <property type="term" value="F:RNA binding"/>
    <property type="evidence" value="ECO:0007669"/>
    <property type="project" value="InterPro"/>
</dbReference>
<protein>
    <recommendedName>
        <fullName evidence="4">Eukaryotic translation initiation factor 5A</fullName>
        <shortName evidence="4">eIF-5A</shortName>
    </recommendedName>
</protein>
<sequence length="142" mass="16076">MASLTYHDNTNNVRKGHVILINGHPCKVVEMKKSRPGKHGHAKTHVWGLDIFTGNKYDEILRHDAEYVNVNKKTYLVMDVTEEGNLSLLSEDNEEKDDLNLPPDEELAQTIKDKFDAGDSINVVVLFAMDKAQIVECKDDKL</sequence>
<dbReference type="InterPro" id="IPR014722">
    <property type="entry name" value="Rib_uL2_dom2"/>
</dbReference>
<keyword evidence="2 4" id="KW-0648">Protein biosynthesis</keyword>
<proteinExistence type="inferred from homology"/>